<evidence type="ECO:0000313" key="1">
    <source>
        <dbReference type="EMBL" id="PSR73479.1"/>
    </source>
</evidence>
<protein>
    <submittedName>
        <fullName evidence="1">Uncharacterized protein</fullName>
    </submittedName>
</protein>
<organism evidence="1 2">
    <name type="scientific">Hermanssonia centrifuga</name>
    <dbReference type="NCBI Taxonomy" id="98765"/>
    <lineage>
        <taxon>Eukaryota</taxon>
        <taxon>Fungi</taxon>
        <taxon>Dikarya</taxon>
        <taxon>Basidiomycota</taxon>
        <taxon>Agaricomycotina</taxon>
        <taxon>Agaricomycetes</taxon>
        <taxon>Polyporales</taxon>
        <taxon>Meruliaceae</taxon>
        <taxon>Hermanssonia</taxon>
    </lineage>
</organism>
<sequence length="170" mass="18402">MFTSQQCSTLLRKTLASSTLLRGGLTRRSSRLTPGLSDSVDGDGIPLRPTWSVNELLSSYPKPILEPSTLKRLHELSALIPPEEGTPGHAQLTSEMESLIKLVEAVKLVDVGQGSEEDGVPDGRIWAEGTGIELERDLGDESSVQGQALLRHAARTDNGLYVVDADRSKR</sequence>
<evidence type="ECO:0000313" key="2">
    <source>
        <dbReference type="Proteomes" id="UP000186601"/>
    </source>
</evidence>
<dbReference type="EMBL" id="MLYV02001076">
    <property type="protein sequence ID" value="PSR73479.1"/>
    <property type="molecule type" value="Genomic_DNA"/>
</dbReference>
<accession>A0A2R6NMA7</accession>
<comment type="caution">
    <text evidence="1">The sequence shown here is derived from an EMBL/GenBank/DDBJ whole genome shotgun (WGS) entry which is preliminary data.</text>
</comment>
<dbReference type="Proteomes" id="UP000186601">
    <property type="component" value="Unassembled WGS sequence"/>
</dbReference>
<keyword evidence="2" id="KW-1185">Reference proteome</keyword>
<proteinExistence type="predicted"/>
<dbReference type="AlphaFoldDB" id="A0A2R6NMA7"/>
<reference evidence="1 2" key="1">
    <citation type="submission" date="2018-02" db="EMBL/GenBank/DDBJ databases">
        <title>Genome sequence of the basidiomycete white-rot fungus Phlebia centrifuga.</title>
        <authorList>
            <person name="Granchi Z."/>
            <person name="Peng M."/>
            <person name="de Vries R.P."/>
            <person name="Hilden K."/>
            <person name="Makela M.R."/>
            <person name="Grigoriev I."/>
            <person name="Riley R."/>
        </authorList>
    </citation>
    <scope>NUCLEOTIDE SEQUENCE [LARGE SCALE GENOMIC DNA]</scope>
    <source>
        <strain evidence="1 2">FBCC195</strain>
    </source>
</reference>
<gene>
    <name evidence="1" type="ORF">PHLCEN_2v10771</name>
</gene>
<name>A0A2R6NMA7_9APHY</name>
<dbReference type="OrthoDB" id="5522061at2759"/>